<keyword evidence="2 5" id="KW-0812">Transmembrane</keyword>
<dbReference type="InterPro" id="IPR036734">
    <property type="entry name" value="Neur_chan_lig-bd_sf"/>
</dbReference>
<proteinExistence type="predicted"/>
<gene>
    <name evidence="8" type="ORF">DPMN_042977</name>
</gene>
<dbReference type="PANTHER" id="PTHR18945">
    <property type="entry name" value="NEUROTRANSMITTER GATED ION CHANNEL"/>
    <property type="match status" value="1"/>
</dbReference>
<evidence type="ECO:0000259" key="7">
    <source>
        <dbReference type="Pfam" id="PF02932"/>
    </source>
</evidence>
<evidence type="ECO:0000256" key="4">
    <source>
        <dbReference type="ARBA" id="ARBA00023136"/>
    </source>
</evidence>
<dbReference type="GO" id="GO:0004888">
    <property type="term" value="F:transmembrane signaling receptor activity"/>
    <property type="evidence" value="ECO:0007669"/>
    <property type="project" value="InterPro"/>
</dbReference>
<feature type="transmembrane region" description="Helical" evidence="5">
    <location>
        <begin position="122"/>
        <end position="144"/>
    </location>
</feature>
<feature type="domain" description="Neurotransmitter-gated ion-channel ligand-binding" evidence="6">
    <location>
        <begin position="6"/>
        <end position="90"/>
    </location>
</feature>
<dbReference type="Pfam" id="PF02932">
    <property type="entry name" value="Neur_chan_memb"/>
    <property type="match status" value="1"/>
</dbReference>
<feature type="transmembrane region" description="Helical" evidence="5">
    <location>
        <begin position="92"/>
        <end position="116"/>
    </location>
</feature>
<feature type="domain" description="Neurotransmitter-gated ion-channel transmembrane" evidence="7">
    <location>
        <begin position="99"/>
        <end position="159"/>
    </location>
</feature>
<evidence type="ECO:0000313" key="9">
    <source>
        <dbReference type="Proteomes" id="UP000828390"/>
    </source>
</evidence>
<reference evidence="8" key="1">
    <citation type="journal article" date="2019" name="bioRxiv">
        <title>The Genome of the Zebra Mussel, Dreissena polymorpha: A Resource for Invasive Species Research.</title>
        <authorList>
            <person name="McCartney M.A."/>
            <person name="Auch B."/>
            <person name="Kono T."/>
            <person name="Mallez S."/>
            <person name="Zhang Y."/>
            <person name="Obille A."/>
            <person name="Becker A."/>
            <person name="Abrahante J.E."/>
            <person name="Garbe J."/>
            <person name="Badalamenti J.P."/>
            <person name="Herman A."/>
            <person name="Mangelson H."/>
            <person name="Liachko I."/>
            <person name="Sullivan S."/>
            <person name="Sone E.D."/>
            <person name="Koren S."/>
            <person name="Silverstein K.A.T."/>
            <person name="Beckman K.B."/>
            <person name="Gohl D.M."/>
        </authorList>
    </citation>
    <scope>NUCLEOTIDE SEQUENCE</scope>
    <source>
        <strain evidence="8">Duluth1</strain>
        <tissue evidence="8">Whole animal</tissue>
    </source>
</reference>
<dbReference type="GO" id="GO:0005230">
    <property type="term" value="F:extracellular ligand-gated monoatomic ion channel activity"/>
    <property type="evidence" value="ECO:0007669"/>
    <property type="project" value="InterPro"/>
</dbReference>
<keyword evidence="9" id="KW-1185">Reference proteome</keyword>
<dbReference type="PROSITE" id="PS00236">
    <property type="entry name" value="NEUROTR_ION_CHANNEL"/>
    <property type="match status" value="1"/>
</dbReference>
<evidence type="ECO:0000256" key="1">
    <source>
        <dbReference type="ARBA" id="ARBA00004141"/>
    </source>
</evidence>
<keyword evidence="3 5" id="KW-1133">Transmembrane helix</keyword>
<dbReference type="AlphaFoldDB" id="A0A9D4D1Z7"/>
<dbReference type="Gene3D" id="2.70.170.10">
    <property type="entry name" value="Neurotransmitter-gated ion-channel ligand-binding domain"/>
    <property type="match status" value="1"/>
</dbReference>
<keyword evidence="4 5" id="KW-0472">Membrane</keyword>
<evidence type="ECO:0000259" key="6">
    <source>
        <dbReference type="Pfam" id="PF02931"/>
    </source>
</evidence>
<dbReference type="Pfam" id="PF02931">
    <property type="entry name" value="Neur_chan_LBD"/>
    <property type="match status" value="1"/>
</dbReference>
<comment type="caution">
    <text evidence="8">The sequence shown here is derived from an EMBL/GenBank/DDBJ whole genome shotgun (WGS) entry which is preliminary data.</text>
</comment>
<dbReference type="InterPro" id="IPR036719">
    <property type="entry name" value="Neuro-gated_channel_TM_sf"/>
</dbReference>
<evidence type="ECO:0000256" key="5">
    <source>
        <dbReference type="SAM" id="Phobius"/>
    </source>
</evidence>
<dbReference type="GO" id="GO:0016020">
    <property type="term" value="C:membrane"/>
    <property type="evidence" value="ECO:0007669"/>
    <property type="project" value="UniProtKB-SubCell"/>
</dbReference>
<dbReference type="SUPFAM" id="SSF90112">
    <property type="entry name" value="Neurotransmitter-gated ion-channel transmembrane pore"/>
    <property type="match status" value="1"/>
</dbReference>
<dbReference type="CDD" id="cd19051">
    <property type="entry name" value="LGIC_TM_cation"/>
    <property type="match status" value="1"/>
</dbReference>
<dbReference type="InterPro" id="IPR006029">
    <property type="entry name" value="Neurotrans-gated_channel_TM"/>
</dbReference>
<dbReference type="InterPro" id="IPR006201">
    <property type="entry name" value="Neur_channel"/>
</dbReference>
<reference evidence="8" key="2">
    <citation type="submission" date="2020-11" db="EMBL/GenBank/DDBJ databases">
        <authorList>
            <person name="McCartney M.A."/>
            <person name="Auch B."/>
            <person name="Kono T."/>
            <person name="Mallez S."/>
            <person name="Becker A."/>
            <person name="Gohl D.M."/>
            <person name="Silverstein K.A.T."/>
            <person name="Koren S."/>
            <person name="Bechman K.B."/>
            <person name="Herman A."/>
            <person name="Abrahante J.E."/>
            <person name="Garbe J."/>
        </authorList>
    </citation>
    <scope>NUCLEOTIDE SEQUENCE</scope>
    <source>
        <strain evidence="8">Duluth1</strain>
        <tissue evidence="8">Whole animal</tissue>
    </source>
</reference>
<accession>A0A9D4D1Z7</accession>
<dbReference type="EMBL" id="JAIWYP010000011">
    <property type="protein sequence ID" value="KAH3736414.1"/>
    <property type="molecule type" value="Genomic_DNA"/>
</dbReference>
<evidence type="ECO:0000313" key="8">
    <source>
        <dbReference type="EMBL" id="KAH3736414.1"/>
    </source>
</evidence>
<organism evidence="8 9">
    <name type="scientific">Dreissena polymorpha</name>
    <name type="common">Zebra mussel</name>
    <name type="synonym">Mytilus polymorpha</name>
    <dbReference type="NCBI Taxonomy" id="45954"/>
    <lineage>
        <taxon>Eukaryota</taxon>
        <taxon>Metazoa</taxon>
        <taxon>Spiralia</taxon>
        <taxon>Lophotrochozoa</taxon>
        <taxon>Mollusca</taxon>
        <taxon>Bivalvia</taxon>
        <taxon>Autobranchia</taxon>
        <taxon>Heteroconchia</taxon>
        <taxon>Euheterodonta</taxon>
        <taxon>Imparidentia</taxon>
        <taxon>Neoheterodontei</taxon>
        <taxon>Myida</taxon>
        <taxon>Dreissenoidea</taxon>
        <taxon>Dreissenidae</taxon>
        <taxon>Dreissena</taxon>
    </lineage>
</organism>
<evidence type="ECO:0000256" key="3">
    <source>
        <dbReference type="ARBA" id="ARBA00022989"/>
    </source>
</evidence>
<dbReference type="Gene3D" id="1.20.58.390">
    <property type="entry name" value="Neurotransmitter-gated ion-channel transmembrane domain"/>
    <property type="match status" value="1"/>
</dbReference>
<dbReference type="InterPro" id="IPR006202">
    <property type="entry name" value="Neur_chan_lig-bd"/>
</dbReference>
<dbReference type="Proteomes" id="UP000828390">
    <property type="component" value="Unassembled WGS sequence"/>
</dbReference>
<dbReference type="SUPFAM" id="SSF63712">
    <property type="entry name" value="Nicotinic receptor ligand binding domain-like"/>
    <property type="match status" value="1"/>
</dbReference>
<name>A0A9D4D1Z7_DREPO</name>
<dbReference type="InterPro" id="IPR018000">
    <property type="entry name" value="Neurotransmitter_ion_chnl_CS"/>
</dbReference>
<dbReference type="InterPro" id="IPR038050">
    <property type="entry name" value="Neuro_actylchol_rec"/>
</dbReference>
<sequence length="163" mass="18787">MWPYGRCTVSCKIFIGQFPFDEQTCLFDFMSWTLPSSKLVLSSYSTEITTDAYFENGEWTLKPGNVHHQRKPYGDDTWDHVIFTLELQRRSLFFVMNIMLPMICITFLNTFCFILPADGGERMTFCLSLFVTLAVFMSIVNGSLPESSDEVSKFGVYMCLQLI</sequence>
<evidence type="ECO:0000256" key="2">
    <source>
        <dbReference type="ARBA" id="ARBA00022692"/>
    </source>
</evidence>
<comment type="subcellular location">
    <subcellularLocation>
        <location evidence="1">Membrane</location>
        <topology evidence="1">Multi-pass membrane protein</topology>
    </subcellularLocation>
</comment>
<protein>
    <submittedName>
        <fullName evidence="8">Uncharacterized protein</fullName>
    </submittedName>
</protein>